<reference evidence="2" key="1">
    <citation type="submission" date="2020-10" db="EMBL/GenBank/DDBJ databases">
        <authorList>
            <person name="Han B."/>
            <person name="Lu T."/>
            <person name="Zhao Q."/>
            <person name="Huang X."/>
            <person name="Zhao Y."/>
        </authorList>
    </citation>
    <scope>NUCLEOTIDE SEQUENCE</scope>
</reference>
<protein>
    <submittedName>
        <fullName evidence="2">Uncharacterized protein</fullName>
    </submittedName>
</protein>
<evidence type="ECO:0000313" key="3">
    <source>
        <dbReference type="Proteomes" id="UP000604825"/>
    </source>
</evidence>
<comment type="caution">
    <text evidence="2">The sequence shown here is derived from an EMBL/GenBank/DDBJ whole genome shotgun (WGS) entry which is preliminary data.</text>
</comment>
<feature type="region of interest" description="Disordered" evidence="1">
    <location>
        <begin position="1"/>
        <end position="67"/>
    </location>
</feature>
<gene>
    <name evidence="2" type="ORF">NCGR_LOCUS39418</name>
</gene>
<dbReference type="Proteomes" id="UP000604825">
    <property type="component" value="Unassembled WGS sequence"/>
</dbReference>
<organism evidence="2 3">
    <name type="scientific">Miscanthus lutarioriparius</name>
    <dbReference type="NCBI Taxonomy" id="422564"/>
    <lineage>
        <taxon>Eukaryota</taxon>
        <taxon>Viridiplantae</taxon>
        <taxon>Streptophyta</taxon>
        <taxon>Embryophyta</taxon>
        <taxon>Tracheophyta</taxon>
        <taxon>Spermatophyta</taxon>
        <taxon>Magnoliopsida</taxon>
        <taxon>Liliopsida</taxon>
        <taxon>Poales</taxon>
        <taxon>Poaceae</taxon>
        <taxon>PACMAD clade</taxon>
        <taxon>Panicoideae</taxon>
        <taxon>Andropogonodae</taxon>
        <taxon>Andropogoneae</taxon>
        <taxon>Saccharinae</taxon>
        <taxon>Miscanthus</taxon>
    </lineage>
</organism>
<accession>A0A811QIH9</accession>
<sequence length="67" mass="7288">MPAKSRAGEEGRLPADFLGAEPEPTLARSATGQRTRARRPERKTPVALTNPRLPCSVAPTRRRPRAG</sequence>
<dbReference type="AlphaFoldDB" id="A0A811QIH9"/>
<evidence type="ECO:0000256" key="1">
    <source>
        <dbReference type="SAM" id="MobiDB-lite"/>
    </source>
</evidence>
<keyword evidence="3" id="KW-1185">Reference proteome</keyword>
<feature type="compositionally biased region" description="Basic and acidic residues" evidence="1">
    <location>
        <begin position="1"/>
        <end position="13"/>
    </location>
</feature>
<name>A0A811QIH9_9POAL</name>
<dbReference type="EMBL" id="CAJGYO010000010">
    <property type="protein sequence ID" value="CAD6255891.1"/>
    <property type="molecule type" value="Genomic_DNA"/>
</dbReference>
<evidence type="ECO:0000313" key="2">
    <source>
        <dbReference type="EMBL" id="CAD6255891.1"/>
    </source>
</evidence>
<proteinExistence type="predicted"/>